<sequence>MLRLISSSFAFAFLRFVFSPSPSVIPYKFNTETCVQIIKFYWNVYQIRVSKIMARRLNIRISNLIYSQKNVYK</sequence>
<proteinExistence type="predicted"/>
<reference evidence="2" key="1">
    <citation type="journal article" date="2017" name="Nature">
        <title>The sunflower genome provides insights into oil metabolism, flowering and Asterid evolution.</title>
        <authorList>
            <person name="Badouin H."/>
            <person name="Gouzy J."/>
            <person name="Grassa C.J."/>
            <person name="Murat F."/>
            <person name="Staton S.E."/>
            <person name="Cottret L."/>
            <person name="Lelandais-Briere C."/>
            <person name="Owens G.L."/>
            <person name="Carrere S."/>
            <person name="Mayjonade B."/>
            <person name="Legrand L."/>
            <person name="Gill N."/>
            <person name="Kane N.C."/>
            <person name="Bowers J.E."/>
            <person name="Hubner S."/>
            <person name="Bellec A."/>
            <person name="Berard A."/>
            <person name="Berges H."/>
            <person name="Blanchet N."/>
            <person name="Boniface M.C."/>
            <person name="Brunel D."/>
            <person name="Catrice O."/>
            <person name="Chaidir N."/>
            <person name="Claudel C."/>
            <person name="Donnadieu C."/>
            <person name="Faraut T."/>
            <person name="Fievet G."/>
            <person name="Helmstetter N."/>
            <person name="King M."/>
            <person name="Knapp S.J."/>
            <person name="Lai Z."/>
            <person name="Le Paslier M.C."/>
            <person name="Lippi Y."/>
            <person name="Lorenzon L."/>
            <person name="Mandel J.R."/>
            <person name="Marage G."/>
            <person name="Marchand G."/>
            <person name="Marquand E."/>
            <person name="Bret-Mestries E."/>
            <person name="Morien E."/>
            <person name="Nambeesan S."/>
            <person name="Nguyen T."/>
            <person name="Pegot-Espagnet P."/>
            <person name="Pouilly N."/>
            <person name="Raftis F."/>
            <person name="Sallet E."/>
            <person name="Schiex T."/>
            <person name="Thomas J."/>
            <person name="Vandecasteele C."/>
            <person name="Vares D."/>
            <person name="Vear F."/>
            <person name="Vautrin S."/>
            <person name="Crespi M."/>
            <person name="Mangin B."/>
            <person name="Burke J.M."/>
            <person name="Salse J."/>
            <person name="Munos S."/>
            <person name="Vincourt P."/>
            <person name="Rieseberg L.H."/>
            <person name="Langlade N.B."/>
        </authorList>
    </citation>
    <scope>NUCLEOTIDE SEQUENCE</scope>
    <source>
        <tissue evidence="2">Leaves</tissue>
    </source>
</reference>
<evidence type="ECO:0000313" key="3">
    <source>
        <dbReference type="Proteomes" id="UP000215914"/>
    </source>
</evidence>
<organism evidence="2 3">
    <name type="scientific">Helianthus annuus</name>
    <name type="common">Common sunflower</name>
    <dbReference type="NCBI Taxonomy" id="4232"/>
    <lineage>
        <taxon>Eukaryota</taxon>
        <taxon>Viridiplantae</taxon>
        <taxon>Streptophyta</taxon>
        <taxon>Embryophyta</taxon>
        <taxon>Tracheophyta</taxon>
        <taxon>Spermatophyta</taxon>
        <taxon>Magnoliopsida</taxon>
        <taxon>eudicotyledons</taxon>
        <taxon>Gunneridae</taxon>
        <taxon>Pentapetalae</taxon>
        <taxon>asterids</taxon>
        <taxon>campanulids</taxon>
        <taxon>Asterales</taxon>
        <taxon>Asteraceae</taxon>
        <taxon>Asteroideae</taxon>
        <taxon>Heliantheae alliance</taxon>
        <taxon>Heliantheae</taxon>
        <taxon>Helianthus</taxon>
    </lineage>
</organism>
<accession>A0A9K3EJE5</accession>
<dbReference type="EMBL" id="MNCJ02000328">
    <property type="protein sequence ID" value="KAF5774021.1"/>
    <property type="molecule type" value="Genomic_DNA"/>
</dbReference>
<evidence type="ECO:0000313" key="2">
    <source>
        <dbReference type="EMBL" id="KAF5774021.1"/>
    </source>
</evidence>
<evidence type="ECO:0008006" key="4">
    <source>
        <dbReference type="Google" id="ProtNLM"/>
    </source>
</evidence>
<gene>
    <name evidence="2" type="ORF">HanXRQr2_Chr13g0595431</name>
</gene>
<reference evidence="2" key="2">
    <citation type="submission" date="2020-06" db="EMBL/GenBank/DDBJ databases">
        <title>Helianthus annuus Genome sequencing and assembly Release 2.</title>
        <authorList>
            <person name="Gouzy J."/>
            <person name="Langlade N."/>
            <person name="Munos S."/>
        </authorList>
    </citation>
    <scope>NUCLEOTIDE SEQUENCE</scope>
    <source>
        <tissue evidence="2">Leaves</tissue>
    </source>
</reference>
<dbReference type="Gramene" id="mRNA:HanXRQr2_Chr13g0595431">
    <property type="protein sequence ID" value="CDS:HanXRQr2_Chr13g0595431.1"/>
    <property type="gene ID" value="HanXRQr2_Chr13g0595431"/>
</dbReference>
<comment type="caution">
    <text evidence="2">The sequence shown here is derived from an EMBL/GenBank/DDBJ whole genome shotgun (WGS) entry which is preliminary data.</text>
</comment>
<dbReference type="Proteomes" id="UP000215914">
    <property type="component" value="Unassembled WGS sequence"/>
</dbReference>
<feature type="chain" id="PRO_5039943653" description="Secreted protein" evidence="1">
    <location>
        <begin position="20"/>
        <end position="73"/>
    </location>
</feature>
<keyword evidence="3" id="KW-1185">Reference proteome</keyword>
<evidence type="ECO:0000256" key="1">
    <source>
        <dbReference type="SAM" id="SignalP"/>
    </source>
</evidence>
<keyword evidence="1" id="KW-0732">Signal</keyword>
<name>A0A9K3EJE5_HELAN</name>
<dbReference type="AlphaFoldDB" id="A0A9K3EJE5"/>
<protein>
    <recommendedName>
        <fullName evidence="4">Secreted protein</fullName>
    </recommendedName>
</protein>
<feature type="signal peptide" evidence="1">
    <location>
        <begin position="1"/>
        <end position="19"/>
    </location>
</feature>